<keyword evidence="13" id="KW-1185">Reference proteome</keyword>
<dbReference type="PANTHER" id="PTHR12786:SF1">
    <property type="entry name" value="SPLICING REGULATOR SDE2"/>
    <property type="match status" value="1"/>
</dbReference>
<proteinExistence type="inferred from homology"/>
<dbReference type="GO" id="GO:0008380">
    <property type="term" value="P:RNA splicing"/>
    <property type="evidence" value="ECO:0007669"/>
    <property type="project" value="UniProtKB-KW"/>
</dbReference>
<dbReference type="Pfam" id="PF22782">
    <property type="entry name" value="SDE2"/>
    <property type="match status" value="1"/>
</dbReference>
<keyword evidence="6" id="KW-0508">mRNA splicing</keyword>
<keyword evidence="5" id="KW-0507">mRNA processing</keyword>
<feature type="domain" description="SDE2-like" evidence="11">
    <location>
        <begin position="90"/>
        <end position="201"/>
    </location>
</feature>
<sequence length="309" mass="33269">MGTKTVNVLVTGIPGEGLPSTYSLPLASSTTVSELWHNLYERLPPIRSRLILTTISNRQLPSESLRPICDYMSTPQDDFVSLRLSLPLCGGKGGFGSQLRAAGGRMSSKRKKNQAEDNGSSRNLDGRRLRTVTEAKALAEFLAIKPDMERKEKERRRQRWEQIVEMTEKKEEEIKHGGKGRLDGKWVEDKEEASERTRAAVLAAMTSGQYKDNLQLSTSAGSNTSGASGSGSGSGSSSGSHNEDESDDSQANSGSDSPAPESAAAVAAKSAAPAATNGDIKGKGKAKVFFAFDDEDDEFMSSDEDENEK</sequence>
<dbReference type="AlphaFoldDB" id="A0A167NUD0"/>
<keyword evidence="8" id="KW-0131">Cell cycle</keyword>
<gene>
    <name evidence="12" type="ORF">SPI_08150</name>
</gene>
<evidence type="ECO:0000256" key="1">
    <source>
        <dbReference type="ARBA" id="ARBA00004123"/>
    </source>
</evidence>
<keyword evidence="7" id="KW-0539">Nucleus</keyword>
<evidence type="ECO:0000259" key="11">
    <source>
        <dbReference type="Pfam" id="PF22782"/>
    </source>
</evidence>
<comment type="subcellular location">
    <subcellularLocation>
        <location evidence="2">Cytoplasm</location>
    </subcellularLocation>
    <subcellularLocation>
        <location evidence="1">Nucleus</location>
    </subcellularLocation>
</comment>
<dbReference type="Proteomes" id="UP000076874">
    <property type="component" value="Unassembled WGS sequence"/>
</dbReference>
<dbReference type="InterPro" id="IPR024974">
    <property type="entry name" value="Sde2_N"/>
</dbReference>
<evidence type="ECO:0000259" key="10">
    <source>
        <dbReference type="Pfam" id="PF13019"/>
    </source>
</evidence>
<evidence type="ECO:0000256" key="3">
    <source>
        <dbReference type="ARBA" id="ARBA00008726"/>
    </source>
</evidence>
<name>A0A167NUD0_9HYPO</name>
<evidence type="ECO:0000313" key="13">
    <source>
        <dbReference type="Proteomes" id="UP000076874"/>
    </source>
</evidence>
<evidence type="ECO:0000256" key="9">
    <source>
        <dbReference type="SAM" id="MobiDB-lite"/>
    </source>
</evidence>
<comment type="similarity">
    <text evidence="3">Belongs to the SDE2 family.</text>
</comment>
<dbReference type="Pfam" id="PF13019">
    <property type="entry name" value="Sde2_N_Ubi_yeast"/>
    <property type="match status" value="1"/>
</dbReference>
<evidence type="ECO:0000256" key="2">
    <source>
        <dbReference type="ARBA" id="ARBA00004496"/>
    </source>
</evidence>
<dbReference type="GO" id="GO:0005737">
    <property type="term" value="C:cytoplasm"/>
    <property type="evidence" value="ECO:0007669"/>
    <property type="project" value="UniProtKB-SubCell"/>
</dbReference>
<evidence type="ECO:0000256" key="6">
    <source>
        <dbReference type="ARBA" id="ARBA00023187"/>
    </source>
</evidence>
<dbReference type="InterPro" id="IPR053822">
    <property type="entry name" value="SDE2-like_dom"/>
</dbReference>
<feature type="region of interest" description="Disordered" evidence="9">
    <location>
        <begin position="208"/>
        <end position="283"/>
    </location>
</feature>
<dbReference type="GO" id="GO:0006397">
    <property type="term" value="P:mRNA processing"/>
    <property type="evidence" value="ECO:0007669"/>
    <property type="project" value="UniProtKB-KW"/>
</dbReference>
<evidence type="ECO:0000256" key="4">
    <source>
        <dbReference type="ARBA" id="ARBA00022490"/>
    </source>
</evidence>
<dbReference type="InterPro" id="IPR051421">
    <property type="entry name" value="RNA_Proc_DNA_Dmg_Regulator"/>
</dbReference>
<organism evidence="12 13">
    <name type="scientific">Niveomyces insectorum RCEF 264</name>
    <dbReference type="NCBI Taxonomy" id="1081102"/>
    <lineage>
        <taxon>Eukaryota</taxon>
        <taxon>Fungi</taxon>
        <taxon>Dikarya</taxon>
        <taxon>Ascomycota</taxon>
        <taxon>Pezizomycotina</taxon>
        <taxon>Sordariomycetes</taxon>
        <taxon>Hypocreomycetidae</taxon>
        <taxon>Hypocreales</taxon>
        <taxon>Cordycipitaceae</taxon>
        <taxon>Niveomyces</taxon>
    </lineage>
</organism>
<keyword evidence="4" id="KW-0963">Cytoplasm</keyword>
<dbReference type="GO" id="GO:0005634">
    <property type="term" value="C:nucleus"/>
    <property type="evidence" value="ECO:0007669"/>
    <property type="project" value="UniProtKB-SubCell"/>
</dbReference>
<feature type="region of interest" description="Disordered" evidence="9">
    <location>
        <begin position="99"/>
        <end position="126"/>
    </location>
</feature>
<feature type="compositionally biased region" description="Low complexity" evidence="9">
    <location>
        <begin position="257"/>
        <end position="275"/>
    </location>
</feature>
<evidence type="ECO:0000256" key="5">
    <source>
        <dbReference type="ARBA" id="ARBA00022664"/>
    </source>
</evidence>
<feature type="region of interest" description="Disordered" evidence="9">
    <location>
        <begin position="169"/>
        <end position="190"/>
    </location>
</feature>
<comment type="caution">
    <text evidence="12">The sequence shown here is derived from an EMBL/GenBank/DDBJ whole genome shotgun (WGS) entry which is preliminary data.</text>
</comment>
<accession>A0A167NUD0</accession>
<protein>
    <submittedName>
        <fullName evidence="12">Uncharacterized protein</fullName>
    </submittedName>
</protein>
<reference evidence="12 13" key="1">
    <citation type="journal article" date="2016" name="Genome Biol. Evol.">
        <title>Divergent and convergent evolution of fungal pathogenicity.</title>
        <authorList>
            <person name="Shang Y."/>
            <person name="Xiao G."/>
            <person name="Zheng P."/>
            <person name="Cen K."/>
            <person name="Zhan S."/>
            <person name="Wang C."/>
        </authorList>
    </citation>
    <scope>NUCLEOTIDE SEQUENCE [LARGE SCALE GENOMIC DNA]</scope>
    <source>
        <strain evidence="12 13">RCEF 264</strain>
    </source>
</reference>
<evidence type="ECO:0000256" key="8">
    <source>
        <dbReference type="ARBA" id="ARBA00023306"/>
    </source>
</evidence>
<evidence type="ECO:0000313" key="12">
    <source>
        <dbReference type="EMBL" id="OAA55943.1"/>
    </source>
</evidence>
<feature type="domain" description="Sde2 ubiquitin" evidence="10">
    <location>
        <begin position="6"/>
        <end position="89"/>
    </location>
</feature>
<evidence type="ECO:0000256" key="7">
    <source>
        <dbReference type="ARBA" id="ARBA00023242"/>
    </source>
</evidence>
<dbReference type="EMBL" id="AZHD01000018">
    <property type="protein sequence ID" value="OAA55943.1"/>
    <property type="molecule type" value="Genomic_DNA"/>
</dbReference>
<dbReference type="PANTHER" id="PTHR12786">
    <property type="entry name" value="SPLICING FACTOR SF3A-RELATED"/>
    <property type="match status" value="1"/>
</dbReference>
<feature type="compositionally biased region" description="Low complexity" evidence="9">
    <location>
        <begin position="217"/>
        <end position="227"/>
    </location>
</feature>
<dbReference type="OrthoDB" id="547031at2759"/>
<dbReference type="STRING" id="1081102.A0A167NUD0"/>